<protein>
    <submittedName>
        <fullName evidence="2">Kinase-like domain-containing protein</fullName>
    </submittedName>
</protein>
<name>A0ABR4HZ81_9EURO</name>
<proteinExistence type="predicted"/>
<organism evidence="2 3">
    <name type="scientific">Aspergillus cavernicola</name>
    <dbReference type="NCBI Taxonomy" id="176166"/>
    <lineage>
        <taxon>Eukaryota</taxon>
        <taxon>Fungi</taxon>
        <taxon>Dikarya</taxon>
        <taxon>Ascomycota</taxon>
        <taxon>Pezizomycotina</taxon>
        <taxon>Eurotiomycetes</taxon>
        <taxon>Eurotiomycetidae</taxon>
        <taxon>Eurotiales</taxon>
        <taxon>Aspergillaceae</taxon>
        <taxon>Aspergillus</taxon>
        <taxon>Aspergillus subgen. Nidulantes</taxon>
    </lineage>
</organism>
<dbReference type="InterPro" id="IPR011009">
    <property type="entry name" value="Kinase-like_dom_sf"/>
</dbReference>
<dbReference type="Gene3D" id="3.30.200.20">
    <property type="entry name" value="Phosphorylase Kinase, domain 1"/>
    <property type="match status" value="1"/>
</dbReference>
<evidence type="ECO:0000313" key="2">
    <source>
        <dbReference type="EMBL" id="KAL2820801.1"/>
    </source>
</evidence>
<dbReference type="InterPro" id="IPR002575">
    <property type="entry name" value="Aminoglycoside_PTrfase"/>
</dbReference>
<dbReference type="Gene3D" id="3.90.1200.10">
    <property type="match status" value="1"/>
</dbReference>
<comment type="caution">
    <text evidence="2">The sequence shown here is derived from an EMBL/GenBank/DDBJ whole genome shotgun (WGS) entry which is preliminary data.</text>
</comment>
<dbReference type="Pfam" id="PF01636">
    <property type="entry name" value="APH"/>
    <property type="match status" value="1"/>
</dbReference>
<evidence type="ECO:0000313" key="3">
    <source>
        <dbReference type="Proteomes" id="UP001610335"/>
    </source>
</evidence>
<accession>A0ABR4HZ81</accession>
<dbReference type="SUPFAM" id="SSF56112">
    <property type="entry name" value="Protein kinase-like (PK-like)"/>
    <property type="match status" value="1"/>
</dbReference>
<feature type="domain" description="Aminoglycoside phosphotransferase" evidence="1">
    <location>
        <begin position="215"/>
        <end position="288"/>
    </location>
</feature>
<evidence type="ECO:0000259" key="1">
    <source>
        <dbReference type="Pfam" id="PF01636"/>
    </source>
</evidence>
<dbReference type="Proteomes" id="UP001610335">
    <property type="component" value="Unassembled WGS sequence"/>
</dbReference>
<gene>
    <name evidence="2" type="ORF">BDW59DRAFT_150540</name>
</gene>
<dbReference type="EMBL" id="JBFXLS010000068">
    <property type="protein sequence ID" value="KAL2820801.1"/>
    <property type="molecule type" value="Genomic_DNA"/>
</dbReference>
<reference evidence="2 3" key="1">
    <citation type="submission" date="2024-07" db="EMBL/GenBank/DDBJ databases">
        <title>Section-level genome sequencing and comparative genomics of Aspergillus sections Usti and Cavernicolus.</title>
        <authorList>
            <consortium name="Lawrence Berkeley National Laboratory"/>
            <person name="Nybo J.L."/>
            <person name="Vesth T.C."/>
            <person name="Theobald S."/>
            <person name="Frisvad J.C."/>
            <person name="Larsen T.O."/>
            <person name="Kjaerboelling I."/>
            <person name="Rothschild-Mancinelli K."/>
            <person name="Lyhne E.K."/>
            <person name="Kogle M.E."/>
            <person name="Barry K."/>
            <person name="Clum A."/>
            <person name="Na H."/>
            <person name="Ledsgaard L."/>
            <person name="Lin J."/>
            <person name="Lipzen A."/>
            <person name="Kuo A."/>
            <person name="Riley R."/>
            <person name="Mondo S."/>
            <person name="LaButti K."/>
            <person name="Haridas S."/>
            <person name="Pangalinan J."/>
            <person name="Salamov A.A."/>
            <person name="Simmons B.A."/>
            <person name="Magnuson J.K."/>
            <person name="Chen J."/>
            <person name="Drula E."/>
            <person name="Henrissat B."/>
            <person name="Wiebenga A."/>
            <person name="Lubbers R.J."/>
            <person name="Gomes A.C."/>
            <person name="Makela M.R."/>
            <person name="Stajich J."/>
            <person name="Grigoriev I.V."/>
            <person name="Mortensen U.H."/>
            <person name="De vries R.P."/>
            <person name="Baker S.E."/>
            <person name="Andersen M.R."/>
        </authorList>
    </citation>
    <scope>NUCLEOTIDE SEQUENCE [LARGE SCALE GENOMIC DNA]</scope>
    <source>
        <strain evidence="2 3">CBS 600.67</strain>
    </source>
</reference>
<sequence>MDIIGGDPVRDTVAEELSSTQYACSQLLRLSGGTANFVYRGTLSKPLNDGTVIVIVKHAEDYIASNKDFKLSATRCLIEESALRALDGMSSVTTTNEGKDGQKYQITVKTPKLFHFDSSTNTQVMENLQDAVDLKTFLLSPSVAQNISKEWTLSIGRTIGIWLRSFHLWIADAAQADVAAQLGKNETMKKLKFSINYDSLIKVIDAYPDLLEGSRSVFEKVRDLAAAELNETQGGAIGPIHGDFWSGNVLIPRHALDQPLPTTPLLITDWELAQWGNRALDLGQMIAELYMLKHFKGIDDGLWAIEGFVEGYHDISHDIAFRTIIHVGVHLIFWGSTISGWGTKEQVSDVVQLGRDLITKAWEKDRRSFEGEIWNCLFRI</sequence>
<keyword evidence="3" id="KW-1185">Reference proteome</keyword>